<feature type="domain" description="Ubiquinol-cytochrome c chaperone" evidence="2">
    <location>
        <begin position="100"/>
        <end position="235"/>
    </location>
</feature>
<dbReference type="PANTHER" id="PTHR12184">
    <property type="entry name" value="UBIQUINOL-CYTOCHROME C REDUCTASE COMPLEX ASSEMBLY FACTOR 1 FAMILY MEMBER"/>
    <property type="match status" value="1"/>
</dbReference>
<sequence length="237" mass="26848">MMRRLARPTAAFGPSGGTRLLQALRRLPSAVVVQHRGAASPAEAGPHGRPSNPDFSSDVMARVFQPFKWIRWRMNKIDSARAAYEKCSQAFKTNETFFVQELGLKDNFSSWFAITVLHVWIYTLRLRAEEGEGKELKQEIFNHLWLDTEIALHKAGVKRQLNKRIQNLLGSYYGQTLAYDEGLATNDAVFAAALWRNVFQAQQVKPTSVEALLTYVRRKLQTMEYADTKSLLDGSAL</sequence>
<evidence type="ECO:0000259" key="2">
    <source>
        <dbReference type="Pfam" id="PF03981"/>
    </source>
</evidence>
<dbReference type="GO" id="GO:0034551">
    <property type="term" value="P:mitochondrial respiratory chain complex III assembly"/>
    <property type="evidence" value="ECO:0007669"/>
    <property type="project" value="TreeGrafter"/>
</dbReference>
<dbReference type="GO" id="GO:0005739">
    <property type="term" value="C:mitochondrion"/>
    <property type="evidence" value="ECO:0007669"/>
    <property type="project" value="TreeGrafter"/>
</dbReference>
<proteinExistence type="inferred from homology"/>
<dbReference type="InterPro" id="IPR007129">
    <property type="entry name" value="Ubiqinol_cyt_c_chaperone_CPB3"/>
</dbReference>
<dbReference type="VEuPathDB" id="FungiDB:SeMB42_g05902"/>
<reference evidence="3 4" key="1">
    <citation type="journal article" date="2019" name="Sci. Rep.">
        <title>Comparative genomics of chytrid fungi reveal insights into the obligate biotrophic and pathogenic lifestyle of Synchytrium endobioticum.</title>
        <authorList>
            <person name="van de Vossenberg B.T.L.H."/>
            <person name="Warris S."/>
            <person name="Nguyen H.D.T."/>
            <person name="van Gent-Pelzer M.P.E."/>
            <person name="Joly D.L."/>
            <person name="van de Geest H.C."/>
            <person name="Bonants P.J.M."/>
            <person name="Smith D.S."/>
            <person name="Levesque C.A."/>
            <person name="van der Lee T.A.J."/>
        </authorList>
    </citation>
    <scope>NUCLEOTIDE SEQUENCE [LARGE SCALE GENOMIC DNA]</scope>
    <source>
        <strain evidence="3 4">MB42</strain>
    </source>
</reference>
<dbReference type="STRING" id="286115.A0A507CNJ6"/>
<dbReference type="AlphaFoldDB" id="A0A507CNJ6"/>
<comment type="similarity">
    <text evidence="1">Belongs to the CBP3 family.</text>
</comment>
<dbReference type="EMBL" id="QEAN01000303">
    <property type="protein sequence ID" value="TPX40696.1"/>
    <property type="molecule type" value="Genomic_DNA"/>
</dbReference>
<comment type="caution">
    <text evidence="3">The sequence shown here is derived from an EMBL/GenBank/DDBJ whole genome shotgun (WGS) entry which is preliminary data.</text>
</comment>
<organism evidence="3 4">
    <name type="scientific">Synchytrium endobioticum</name>
    <dbReference type="NCBI Taxonomy" id="286115"/>
    <lineage>
        <taxon>Eukaryota</taxon>
        <taxon>Fungi</taxon>
        <taxon>Fungi incertae sedis</taxon>
        <taxon>Chytridiomycota</taxon>
        <taxon>Chytridiomycota incertae sedis</taxon>
        <taxon>Chytridiomycetes</taxon>
        <taxon>Synchytriales</taxon>
        <taxon>Synchytriaceae</taxon>
        <taxon>Synchytrium</taxon>
    </lineage>
</organism>
<protein>
    <recommendedName>
        <fullName evidence="2">Ubiquinol-cytochrome c chaperone domain-containing protein</fullName>
    </recommendedName>
</protein>
<dbReference type="InterPro" id="IPR021150">
    <property type="entry name" value="Ubiq_cyt_c_chap"/>
</dbReference>
<evidence type="ECO:0000313" key="3">
    <source>
        <dbReference type="EMBL" id="TPX40696.1"/>
    </source>
</evidence>
<dbReference type="Pfam" id="PF03981">
    <property type="entry name" value="Ubiq_cyt_C_chap"/>
    <property type="match status" value="1"/>
</dbReference>
<keyword evidence="4" id="KW-1185">Reference proteome</keyword>
<dbReference type="PANTHER" id="PTHR12184:SF1">
    <property type="entry name" value="UBIQUINOL-CYTOCHROME-C REDUCTASE COMPLEX ASSEMBLY FACTOR 1"/>
    <property type="match status" value="1"/>
</dbReference>
<accession>A0A507CNJ6</accession>
<dbReference type="Proteomes" id="UP000317494">
    <property type="component" value="Unassembled WGS sequence"/>
</dbReference>
<gene>
    <name evidence="3" type="ORF">SeMB42_g05902</name>
</gene>
<evidence type="ECO:0000313" key="4">
    <source>
        <dbReference type="Proteomes" id="UP000317494"/>
    </source>
</evidence>
<name>A0A507CNJ6_9FUNG</name>
<evidence type="ECO:0000256" key="1">
    <source>
        <dbReference type="ARBA" id="ARBA00006407"/>
    </source>
</evidence>